<protein>
    <submittedName>
        <fullName evidence="2">Uncharacterized protein</fullName>
    </submittedName>
</protein>
<feature type="region of interest" description="Disordered" evidence="1">
    <location>
        <begin position="45"/>
        <end position="248"/>
    </location>
</feature>
<accession>A0A0Q9WZC1</accession>
<evidence type="ECO:0000256" key="1">
    <source>
        <dbReference type="SAM" id="MobiDB-lite"/>
    </source>
</evidence>
<gene>
    <name evidence="2" type="primary">Dwil\GK27975</name>
    <name evidence="2" type="ORF">Dwil_GK27975</name>
</gene>
<proteinExistence type="predicted"/>
<feature type="compositionally biased region" description="Polar residues" evidence="1">
    <location>
        <begin position="146"/>
        <end position="160"/>
    </location>
</feature>
<dbReference type="InParanoid" id="A0A0Q9WZC1"/>
<evidence type="ECO:0000313" key="2">
    <source>
        <dbReference type="EMBL" id="KRF97521.1"/>
    </source>
</evidence>
<feature type="compositionally biased region" description="Basic and acidic residues" evidence="1">
    <location>
        <begin position="234"/>
        <end position="248"/>
    </location>
</feature>
<feature type="compositionally biased region" description="Low complexity" evidence="1">
    <location>
        <begin position="132"/>
        <end position="145"/>
    </location>
</feature>
<sequence length="248" mass="26269">MMDFQSAMETFAEAWVAANAGQQSQALALTRAANAAAVVAAANANAKSPQSLDMAVKKEHSLSPPHLSGVGGVASGEEHLTSSRRGSLQGVQEKLNQLQMQHHHQQQQQQHQHQQQQQQHQQQQQGAGGGESAASSAGRRSAESSPTAQPQHGQSSSSTVEGPVAATLSSSAASSQNASLAATPKSDREREREREDQQRTGSISCLPPAALGMAVGHVQQAQQQAEKLLSHPALESRRDFDVSKVNRK</sequence>
<name>A0A0Q9WZC1_DROWI</name>
<feature type="compositionally biased region" description="Basic and acidic residues" evidence="1">
    <location>
        <begin position="185"/>
        <end position="198"/>
    </location>
</feature>
<feature type="compositionally biased region" description="Low complexity" evidence="1">
    <location>
        <begin position="106"/>
        <end position="125"/>
    </location>
</feature>
<evidence type="ECO:0000313" key="3">
    <source>
        <dbReference type="Proteomes" id="UP000007798"/>
    </source>
</evidence>
<reference evidence="2 3" key="1">
    <citation type="journal article" date="2007" name="Nature">
        <title>Evolution of genes and genomes on the Drosophila phylogeny.</title>
        <authorList>
            <consortium name="Drosophila 12 Genomes Consortium"/>
            <person name="Clark A.G."/>
            <person name="Eisen M.B."/>
            <person name="Smith D.R."/>
            <person name="Bergman C.M."/>
            <person name="Oliver B."/>
            <person name="Markow T.A."/>
            <person name="Kaufman T.C."/>
            <person name="Kellis M."/>
            <person name="Gelbart W."/>
            <person name="Iyer V.N."/>
            <person name="Pollard D.A."/>
            <person name="Sackton T.B."/>
            <person name="Larracuente A.M."/>
            <person name="Singh N.D."/>
            <person name="Abad J.P."/>
            <person name="Abt D.N."/>
            <person name="Adryan B."/>
            <person name="Aguade M."/>
            <person name="Akashi H."/>
            <person name="Anderson W.W."/>
            <person name="Aquadro C.F."/>
            <person name="Ardell D.H."/>
            <person name="Arguello R."/>
            <person name="Artieri C.G."/>
            <person name="Barbash D.A."/>
            <person name="Barker D."/>
            <person name="Barsanti P."/>
            <person name="Batterham P."/>
            <person name="Batzoglou S."/>
            <person name="Begun D."/>
            <person name="Bhutkar A."/>
            <person name="Blanco E."/>
            <person name="Bosak S.A."/>
            <person name="Bradley R.K."/>
            <person name="Brand A.D."/>
            <person name="Brent M.R."/>
            <person name="Brooks A.N."/>
            <person name="Brown R.H."/>
            <person name="Butlin R.K."/>
            <person name="Caggese C."/>
            <person name="Calvi B.R."/>
            <person name="Bernardo de Carvalho A."/>
            <person name="Caspi A."/>
            <person name="Castrezana S."/>
            <person name="Celniker S.E."/>
            <person name="Chang J.L."/>
            <person name="Chapple C."/>
            <person name="Chatterji S."/>
            <person name="Chinwalla A."/>
            <person name="Civetta A."/>
            <person name="Clifton S.W."/>
            <person name="Comeron J.M."/>
            <person name="Costello J.C."/>
            <person name="Coyne J.A."/>
            <person name="Daub J."/>
            <person name="David R.G."/>
            <person name="Delcher A.L."/>
            <person name="Delehaunty K."/>
            <person name="Do C.B."/>
            <person name="Ebling H."/>
            <person name="Edwards K."/>
            <person name="Eickbush T."/>
            <person name="Evans J.D."/>
            <person name="Filipski A."/>
            <person name="Findeiss S."/>
            <person name="Freyhult E."/>
            <person name="Fulton L."/>
            <person name="Fulton R."/>
            <person name="Garcia A.C."/>
            <person name="Gardiner A."/>
            <person name="Garfield D.A."/>
            <person name="Garvin B.E."/>
            <person name="Gibson G."/>
            <person name="Gilbert D."/>
            <person name="Gnerre S."/>
            <person name="Godfrey J."/>
            <person name="Good R."/>
            <person name="Gotea V."/>
            <person name="Gravely B."/>
            <person name="Greenberg A.J."/>
            <person name="Griffiths-Jones S."/>
            <person name="Gross S."/>
            <person name="Guigo R."/>
            <person name="Gustafson E.A."/>
            <person name="Haerty W."/>
            <person name="Hahn M.W."/>
            <person name="Halligan D.L."/>
            <person name="Halpern A.L."/>
            <person name="Halter G.M."/>
            <person name="Han M.V."/>
            <person name="Heger A."/>
            <person name="Hillier L."/>
            <person name="Hinrichs A.S."/>
            <person name="Holmes I."/>
            <person name="Hoskins R.A."/>
            <person name="Hubisz M.J."/>
            <person name="Hultmark D."/>
            <person name="Huntley M.A."/>
            <person name="Jaffe D.B."/>
            <person name="Jagadeeshan S."/>
            <person name="Jeck W.R."/>
            <person name="Johnson J."/>
            <person name="Jones C.D."/>
            <person name="Jordan W.C."/>
            <person name="Karpen G.H."/>
            <person name="Kataoka E."/>
            <person name="Keightley P.D."/>
            <person name="Kheradpour P."/>
            <person name="Kirkness E.F."/>
            <person name="Koerich L.B."/>
            <person name="Kristiansen K."/>
            <person name="Kudrna D."/>
            <person name="Kulathinal R.J."/>
            <person name="Kumar S."/>
            <person name="Kwok R."/>
            <person name="Lander E."/>
            <person name="Langley C.H."/>
            <person name="Lapoint R."/>
            <person name="Lazzaro B.P."/>
            <person name="Lee S.J."/>
            <person name="Levesque L."/>
            <person name="Li R."/>
            <person name="Lin C.F."/>
            <person name="Lin M.F."/>
            <person name="Lindblad-Toh K."/>
            <person name="Llopart A."/>
            <person name="Long M."/>
            <person name="Low L."/>
            <person name="Lozovsky E."/>
            <person name="Lu J."/>
            <person name="Luo M."/>
            <person name="Machado C.A."/>
            <person name="Makalowski W."/>
            <person name="Marzo M."/>
            <person name="Matsuda M."/>
            <person name="Matzkin L."/>
            <person name="McAllister B."/>
            <person name="McBride C.S."/>
            <person name="McKernan B."/>
            <person name="McKernan K."/>
            <person name="Mendez-Lago M."/>
            <person name="Minx P."/>
            <person name="Mollenhauer M.U."/>
            <person name="Montooth K."/>
            <person name="Mount S.M."/>
            <person name="Mu X."/>
            <person name="Myers E."/>
            <person name="Negre B."/>
            <person name="Newfeld S."/>
            <person name="Nielsen R."/>
            <person name="Noor M.A."/>
            <person name="O'Grady P."/>
            <person name="Pachter L."/>
            <person name="Papaceit M."/>
            <person name="Parisi M.J."/>
            <person name="Parisi M."/>
            <person name="Parts L."/>
            <person name="Pedersen J.S."/>
            <person name="Pesole G."/>
            <person name="Phillippy A.M."/>
            <person name="Ponting C.P."/>
            <person name="Pop M."/>
            <person name="Porcelli D."/>
            <person name="Powell J.R."/>
            <person name="Prohaska S."/>
            <person name="Pruitt K."/>
            <person name="Puig M."/>
            <person name="Quesneville H."/>
            <person name="Ram K.R."/>
            <person name="Rand D."/>
            <person name="Rasmussen M.D."/>
            <person name="Reed L.K."/>
            <person name="Reenan R."/>
            <person name="Reily A."/>
            <person name="Remington K.A."/>
            <person name="Rieger T.T."/>
            <person name="Ritchie M.G."/>
            <person name="Robin C."/>
            <person name="Rogers Y.H."/>
            <person name="Rohde C."/>
            <person name="Rozas J."/>
            <person name="Rubenfield M.J."/>
            <person name="Ruiz A."/>
            <person name="Russo S."/>
            <person name="Salzberg S.L."/>
            <person name="Sanchez-Gracia A."/>
            <person name="Saranga D.J."/>
            <person name="Sato H."/>
            <person name="Schaeffer S.W."/>
            <person name="Schatz M.C."/>
            <person name="Schlenke T."/>
            <person name="Schwartz R."/>
            <person name="Segarra C."/>
            <person name="Singh R.S."/>
            <person name="Sirot L."/>
            <person name="Sirota M."/>
            <person name="Sisneros N.B."/>
            <person name="Smith C.D."/>
            <person name="Smith T.F."/>
            <person name="Spieth J."/>
            <person name="Stage D.E."/>
            <person name="Stark A."/>
            <person name="Stephan W."/>
            <person name="Strausberg R.L."/>
            <person name="Strempel S."/>
            <person name="Sturgill D."/>
            <person name="Sutton G."/>
            <person name="Sutton G.G."/>
            <person name="Tao W."/>
            <person name="Teichmann S."/>
            <person name="Tobari Y.N."/>
            <person name="Tomimura Y."/>
            <person name="Tsolas J.M."/>
            <person name="Valente V.L."/>
            <person name="Venter E."/>
            <person name="Venter J.C."/>
            <person name="Vicario S."/>
            <person name="Vieira F.G."/>
            <person name="Vilella A.J."/>
            <person name="Villasante A."/>
            <person name="Walenz B."/>
            <person name="Wang J."/>
            <person name="Wasserman M."/>
            <person name="Watts T."/>
            <person name="Wilson D."/>
            <person name="Wilson R.K."/>
            <person name="Wing R.A."/>
            <person name="Wolfner M.F."/>
            <person name="Wong A."/>
            <person name="Wong G.K."/>
            <person name="Wu C.I."/>
            <person name="Wu G."/>
            <person name="Yamamoto D."/>
            <person name="Yang H.P."/>
            <person name="Yang S.P."/>
            <person name="Yorke J.A."/>
            <person name="Yoshida K."/>
            <person name="Zdobnov E."/>
            <person name="Zhang P."/>
            <person name="Zhang Y."/>
            <person name="Zimin A.V."/>
            <person name="Baldwin J."/>
            <person name="Abdouelleil A."/>
            <person name="Abdulkadir J."/>
            <person name="Abebe A."/>
            <person name="Abera B."/>
            <person name="Abreu J."/>
            <person name="Acer S.C."/>
            <person name="Aftuck L."/>
            <person name="Alexander A."/>
            <person name="An P."/>
            <person name="Anderson E."/>
            <person name="Anderson S."/>
            <person name="Arachi H."/>
            <person name="Azer M."/>
            <person name="Bachantsang P."/>
            <person name="Barry A."/>
            <person name="Bayul T."/>
            <person name="Berlin A."/>
            <person name="Bessette D."/>
            <person name="Bloom T."/>
            <person name="Blye J."/>
            <person name="Boguslavskiy L."/>
            <person name="Bonnet C."/>
            <person name="Boukhgalter B."/>
            <person name="Bourzgui I."/>
            <person name="Brown A."/>
            <person name="Cahill P."/>
            <person name="Channer S."/>
            <person name="Cheshatsang Y."/>
            <person name="Chuda L."/>
            <person name="Citroen M."/>
            <person name="Collymore A."/>
            <person name="Cooke P."/>
            <person name="Costello M."/>
            <person name="D'Aco K."/>
            <person name="Daza R."/>
            <person name="De Haan G."/>
            <person name="DeGray S."/>
            <person name="DeMaso C."/>
            <person name="Dhargay N."/>
            <person name="Dooley K."/>
            <person name="Dooley E."/>
            <person name="Doricent M."/>
            <person name="Dorje P."/>
            <person name="Dorjee K."/>
            <person name="Dupes A."/>
            <person name="Elong R."/>
            <person name="Falk J."/>
            <person name="Farina A."/>
            <person name="Faro S."/>
            <person name="Ferguson D."/>
            <person name="Fisher S."/>
            <person name="Foley C.D."/>
            <person name="Franke A."/>
            <person name="Friedrich D."/>
            <person name="Gadbois L."/>
            <person name="Gearin G."/>
            <person name="Gearin C.R."/>
            <person name="Giannoukos G."/>
            <person name="Goode T."/>
            <person name="Graham J."/>
            <person name="Grandbois E."/>
            <person name="Grewal S."/>
            <person name="Gyaltsen K."/>
            <person name="Hafez N."/>
            <person name="Hagos B."/>
            <person name="Hall J."/>
            <person name="Henson C."/>
            <person name="Hollinger A."/>
            <person name="Honan T."/>
            <person name="Huard M.D."/>
            <person name="Hughes L."/>
            <person name="Hurhula B."/>
            <person name="Husby M.E."/>
            <person name="Kamat A."/>
            <person name="Kanga B."/>
            <person name="Kashin S."/>
            <person name="Khazanovich D."/>
            <person name="Kisner P."/>
            <person name="Lance K."/>
            <person name="Lara M."/>
            <person name="Lee W."/>
            <person name="Lennon N."/>
            <person name="Letendre F."/>
            <person name="LeVine R."/>
            <person name="Lipovsky A."/>
            <person name="Liu X."/>
            <person name="Liu J."/>
            <person name="Liu S."/>
            <person name="Lokyitsang T."/>
            <person name="Lokyitsang Y."/>
            <person name="Lubonja R."/>
            <person name="Lui A."/>
            <person name="MacDonald P."/>
            <person name="Magnisalis V."/>
            <person name="Maru K."/>
            <person name="Matthews C."/>
            <person name="McCusker W."/>
            <person name="McDonough S."/>
            <person name="Mehta T."/>
            <person name="Meldrim J."/>
            <person name="Meneus L."/>
            <person name="Mihai O."/>
            <person name="Mihalev A."/>
            <person name="Mihova T."/>
            <person name="Mittelman R."/>
            <person name="Mlenga V."/>
            <person name="Montmayeur A."/>
            <person name="Mulrain L."/>
            <person name="Navidi A."/>
            <person name="Naylor J."/>
            <person name="Negash T."/>
            <person name="Nguyen T."/>
            <person name="Nguyen N."/>
            <person name="Nicol R."/>
            <person name="Norbu C."/>
            <person name="Norbu N."/>
            <person name="Novod N."/>
            <person name="O'Neill B."/>
            <person name="Osman S."/>
            <person name="Markiewicz E."/>
            <person name="Oyono O.L."/>
            <person name="Patti C."/>
            <person name="Phunkhang P."/>
            <person name="Pierre F."/>
            <person name="Priest M."/>
            <person name="Raghuraman S."/>
            <person name="Rege F."/>
            <person name="Reyes R."/>
            <person name="Rise C."/>
            <person name="Rogov P."/>
            <person name="Ross K."/>
            <person name="Ryan E."/>
            <person name="Settipalli S."/>
            <person name="Shea T."/>
            <person name="Sherpa N."/>
            <person name="Shi L."/>
            <person name="Shih D."/>
            <person name="Sparrow T."/>
            <person name="Spaulding J."/>
            <person name="Stalker J."/>
            <person name="Stange-Thomann N."/>
            <person name="Stavropoulos S."/>
            <person name="Stone C."/>
            <person name="Strader C."/>
            <person name="Tesfaye S."/>
            <person name="Thomson T."/>
            <person name="Thoulutsang Y."/>
            <person name="Thoulutsang D."/>
            <person name="Topham K."/>
            <person name="Topping I."/>
            <person name="Tsamla T."/>
            <person name="Vassiliev H."/>
            <person name="Vo A."/>
            <person name="Wangchuk T."/>
            <person name="Wangdi T."/>
            <person name="Weiand M."/>
            <person name="Wilkinson J."/>
            <person name="Wilson A."/>
            <person name="Yadav S."/>
            <person name="Young G."/>
            <person name="Yu Q."/>
            <person name="Zembek L."/>
            <person name="Zhong D."/>
            <person name="Zimmer A."/>
            <person name="Zwirko Z."/>
            <person name="Jaffe D.B."/>
            <person name="Alvarez P."/>
            <person name="Brockman W."/>
            <person name="Butler J."/>
            <person name="Chin C."/>
            <person name="Gnerre S."/>
            <person name="Grabherr M."/>
            <person name="Kleber M."/>
            <person name="Mauceli E."/>
            <person name="MacCallum I."/>
        </authorList>
    </citation>
    <scope>NUCLEOTIDE SEQUENCE [LARGE SCALE GENOMIC DNA]</scope>
    <source>
        <strain evidence="3">Tucson 14030-0811.24</strain>
    </source>
</reference>
<feature type="compositionally biased region" description="Polar residues" evidence="1">
    <location>
        <begin position="83"/>
        <end position="100"/>
    </location>
</feature>
<feature type="compositionally biased region" description="Low complexity" evidence="1">
    <location>
        <begin position="165"/>
        <end position="183"/>
    </location>
</feature>
<dbReference type="EMBL" id="CH963846">
    <property type="protein sequence ID" value="KRF97521.1"/>
    <property type="molecule type" value="Genomic_DNA"/>
</dbReference>
<organism evidence="2 3">
    <name type="scientific">Drosophila willistoni</name>
    <name type="common">Fruit fly</name>
    <dbReference type="NCBI Taxonomy" id="7260"/>
    <lineage>
        <taxon>Eukaryota</taxon>
        <taxon>Metazoa</taxon>
        <taxon>Ecdysozoa</taxon>
        <taxon>Arthropoda</taxon>
        <taxon>Hexapoda</taxon>
        <taxon>Insecta</taxon>
        <taxon>Pterygota</taxon>
        <taxon>Neoptera</taxon>
        <taxon>Endopterygota</taxon>
        <taxon>Diptera</taxon>
        <taxon>Brachycera</taxon>
        <taxon>Muscomorpha</taxon>
        <taxon>Ephydroidea</taxon>
        <taxon>Drosophilidae</taxon>
        <taxon>Drosophila</taxon>
        <taxon>Sophophora</taxon>
    </lineage>
</organism>
<keyword evidence="3" id="KW-1185">Reference proteome</keyword>
<dbReference type="AlphaFoldDB" id="A0A0Q9WZC1"/>
<dbReference type="Proteomes" id="UP000007798">
    <property type="component" value="Unassembled WGS sequence"/>
</dbReference>
<dbReference type="OrthoDB" id="8069625at2759"/>